<proteinExistence type="predicted"/>
<dbReference type="Proteomes" id="UP001620626">
    <property type="component" value="Unassembled WGS sequence"/>
</dbReference>
<reference evidence="1 2" key="1">
    <citation type="submission" date="2024-10" db="EMBL/GenBank/DDBJ databases">
        <authorList>
            <person name="Kim D."/>
        </authorList>
    </citation>
    <scope>NUCLEOTIDE SEQUENCE [LARGE SCALE GENOMIC DNA]</scope>
    <source>
        <strain evidence="1">BH-2024</strain>
    </source>
</reference>
<gene>
    <name evidence="1" type="ORF">niasHT_017355</name>
</gene>
<evidence type="ECO:0000313" key="1">
    <source>
        <dbReference type="EMBL" id="KAL3109982.1"/>
    </source>
</evidence>
<protein>
    <submittedName>
        <fullName evidence="1">Uncharacterized protein</fullName>
    </submittedName>
</protein>
<sequence>MRHLYKKWPRSINDITNQIDLTALPTTAAADRHEIVKFLLENGANAAKITKKGNNSFEVAAGNASFSSLKILMGEYYVNNQFRLKNYWLLSSRLMMKRTTESKIRRLGRPRSITPTRRARVQAYLLDGMAVSDIARNLRMPPGTVRSIRLQMDK</sequence>
<organism evidence="1 2">
    <name type="scientific">Heterodera trifolii</name>
    <dbReference type="NCBI Taxonomy" id="157864"/>
    <lineage>
        <taxon>Eukaryota</taxon>
        <taxon>Metazoa</taxon>
        <taxon>Ecdysozoa</taxon>
        <taxon>Nematoda</taxon>
        <taxon>Chromadorea</taxon>
        <taxon>Rhabditida</taxon>
        <taxon>Tylenchina</taxon>
        <taxon>Tylenchomorpha</taxon>
        <taxon>Tylenchoidea</taxon>
        <taxon>Heteroderidae</taxon>
        <taxon>Heteroderinae</taxon>
        <taxon>Heterodera</taxon>
    </lineage>
</organism>
<comment type="caution">
    <text evidence="1">The sequence shown here is derived from an EMBL/GenBank/DDBJ whole genome shotgun (WGS) entry which is preliminary data.</text>
</comment>
<dbReference type="AlphaFoldDB" id="A0ABD2L442"/>
<name>A0ABD2L442_9BILA</name>
<dbReference type="Gene3D" id="1.25.40.20">
    <property type="entry name" value="Ankyrin repeat-containing domain"/>
    <property type="match status" value="1"/>
</dbReference>
<dbReference type="InterPro" id="IPR036770">
    <property type="entry name" value="Ankyrin_rpt-contain_sf"/>
</dbReference>
<evidence type="ECO:0000313" key="2">
    <source>
        <dbReference type="Proteomes" id="UP001620626"/>
    </source>
</evidence>
<dbReference type="EMBL" id="JBICBT010000551">
    <property type="protein sequence ID" value="KAL3109982.1"/>
    <property type="molecule type" value="Genomic_DNA"/>
</dbReference>
<keyword evidence="2" id="KW-1185">Reference proteome</keyword>
<dbReference type="SUPFAM" id="SSF48403">
    <property type="entry name" value="Ankyrin repeat"/>
    <property type="match status" value="1"/>
</dbReference>
<accession>A0ABD2L442</accession>